<name>A0A2D0SE07_ICTPU</name>
<evidence type="ECO:0000313" key="5">
    <source>
        <dbReference type="RefSeq" id="XP_053541796.1"/>
    </source>
</evidence>
<dbReference type="PANTHER" id="PTHR37984">
    <property type="entry name" value="PROTEIN CBG26694"/>
    <property type="match status" value="1"/>
</dbReference>
<evidence type="ECO:0000313" key="3">
    <source>
        <dbReference type="Proteomes" id="UP000221080"/>
    </source>
</evidence>
<evidence type="ECO:0000256" key="1">
    <source>
        <dbReference type="SAM" id="MobiDB-lite"/>
    </source>
</evidence>
<dbReference type="SUPFAM" id="SSF53098">
    <property type="entry name" value="Ribonuclease H-like"/>
    <property type="match status" value="1"/>
</dbReference>
<dbReference type="GO" id="GO:0003676">
    <property type="term" value="F:nucleic acid binding"/>
    <property type="evidence" value="ECO:0007669"/>
    <property type="project" value="InterPro"/>
</dbReference>
<dbReference type="InterPro" id="IPR036397">
    <property type="entry name" value="RNaseH_sf"/>
</dbReference>
<dbReference type="Pfam" id="PF00665">
    <property type="entry name" value="rve"/>
    <property type="match status" value="1"/>
</dbReference>
<dbReference type="Gene3D" id="1.10.340.70">
    <property type="match status" value="1"/>
</dbReference>
<dbReference type="Proteomes" id="UP000221080">
    <property type="component" value="Chromosome 14"/>
</dbReference>
<evidence type="ECO:0000313" key="4">
    <source>
        <dbReference type="RefSeq" id="XP_053541795.1"/>
    </source>
</evidence>
<dbReference type="PANTHER" id="PTHR37984:SF5">
    <property type="entry name" value="PROTEIN NYNRIN-LIKE"/>
    <property type="match status" value="1"/>
</dbReference>
<dbReference type="PROSITE" id="PS50994">
    <property type="entry name" value="INTEGRASE"/>
    <property type="match status" value="1"/>
</dbReference>
<dbReference type="AlphaFoldDB" id="A0A2D0SE07"/>
<dbReference type="RefSeq" id="XP_053541796.1">
    <property type="nucleotide sequence ID" value="XM_053685821.1"/>
</dbReference>
<reference evidence="4 5" key="2">
    <citation type="submission" date="2025-04" db="UniProtKB">
        <authorList>
            <consortium name="RefSeq"/>
        </authorList>
    </citation>
    <scope>IDENTIFICATION</scope>
    <source>
        <tissue evidence="4 5">Blood</tissue>
    </source>
</reference>
<feature type="region of interest" description="Disordered" evidence="1">
    <location>
        <begin position="390"/>
        <end position="435"/>
    </location>
</feature>
<dbReference type="InterPro" id="IPR001584">
    <property type="entry name" value="Integrase_cat-core"/>
</dbReference>
<dbReference type="GO" id="GO:0015074">
    <property type="term" value="P:DNA integration"/>
    <property type="evidence" value="ECO:0007669"/>
    <property type="project" value="InterPro"/>
</dbReference>
<dbReference type="InterPro" id="IPR012337">
    <property type="entry name" value="RNaseH-like_sf"/>
</dbReference>
<sequence>MTATGPTQMMSPTQDGESSRLRHPQENNGARIVRIQNSAGVNEISTWIKRGAQKEARTGIWRSVEGLCIAPVSILPCLIKEAHGVDHTNKAEIIRKIHQEWWSPQLASQVDQVLDSCDVCIKFNVRKNLTTPLGHIRPPTGPFRHIMMDHVDMGAANQVEGKRYILVIVDRFSRWVEATATSEEDTESAATFLCCEVIPRFGIPNFLSSNNGIHFVNNVLKNVASALGMDHELGCVYYPDSQGMVDPGYSTLTNELAKICESSRLNWVKALPLALMKMRSQTNHITHLTPHEMLTGRPIPMAHTQGPYTGPSVAQLEGEMQDYMKILTQIHRQLYSQVRKAMHGGNEVREDVRQVAPGDQVYIHTFKRKSPLKVVGRDHCHHLNQCVRAGAGTGQRGPATPGPANTGQITETEVVTDSDSDSDASSIGPADGTQA</sequence>
<accession>A0A2D0SE07</accession>
<feature type="compositionally biased region" description="Polar residues" evidence="1">
    <location>
        <begin position="1"/>
        <end position="16"/>
    </location>
</feature>
<dbReference type="RefSeq" id="XP_053541795.1">
    <property type="nucleotide sequence ID" value="XM_053685820.1"/>
</dbReference>
<keyword evidence="3" id="KW-1185">Reference proteome</keyword>
<feature type="domain" description="Integrase catalytic" evidence="2">
    <location>
        <begin position="138"/>
        <end position="306"/>
    </location>
</feature>
<reference evidence="3" key="1">
    <citation type="journal article" date="2016" name="Nat. Commun.">
        <title>The channel catfish genome sequence provides insights into the evolution of scale formation in teleosts.</title>
        <authorList>
            <person name="Liu Z."/>
            <person name="Liu S."/>
            <person name="Yao J."/>
            <person name="Bao L."/>
            <person name="Zhang J."/>
            <person name="Li Y."/>
            <person name="Jiang C."/>
            <person name="Sun L."/>
            <person name="Wang R."/>
            <person name="Zhang Y."/>
            <person name="Zhou T."/>
            <person name="Zeng Q."/>
            <person name="Fu Q."/>
            <person name="Gao S."/>
            <person name="Li N."/>
            <person name="Koren S."/>
            <person name="Jiang Y."/>
            <person name="Zimin A."/>
            <person name="Xu P."/>
            <person name="Phillippy A.M."/>
            <person name="Geng X."/>
            <person name="Song L."/>
            <person name="Sun F."/>
            <person name="Li C."/>
            <person name="Wang X."/>
            <person name="Chen A."/>
            <person name="Jin Y."/>
            <person name="Yuan Z."/>
            <person name="Yang Y."/>
            <person name="Tan S."/>
            <person name="Peatman E."/>
            <person name="Lu J."/>
            <person name="Qin Z."/>
            <person name="Dunham R."/>
            <person name="Li Z."/>
            <person name="Sonstegard T."/>
            <person name="Feng J."/>
            <person name="Danzmann R.G."/>
            <person name="Schroeder S."/>
            <person name="Scheffler B."/>
            <person name="Duke M.V."/>
            <person name="Ballard L."/>
            <person name="Kucuktas H."/>
            <person name="Kaltenboeck L."/>
            <person name="Liu H."/>
            <person name="Armbruster J."/>
            <person name="Xie Y."/>
            <person name="Kirby M.L."/>
            <person name="Tian Y."/>
            <person name="Flanagan M.E."/>
            <person name="Mu W."/>
            <person name="Waldbieser G.C."/>
        </authorList>
    </citation>
    <scope>NUCLEOTIDE SEQUENCE [LARGE SCALE GENOMIC DNA]</scope>
    <source>
        <strain evidence="3">SDA103</strain>
    </source>
</reference>
<gene>
    <name evidence="4 5" type="primary">LOC108261627</name>
</gene>
<dbReference type="InterPro" id="IPR050951">
    <property type="entry name" value="Retrovirus_Pol_polyprotein"/>
</dbReference>
<protein>
    <submittedName>
        <fullName evidence="4 5">Protein NYNRIN isoform X7</fullName>
    </submittedName>
</protein>
<evidence type="ECO:0000259" key="2">
    <source>
        <dbReference type="PROSITE" id="PS50994"/>
    </source>
</evidence>
<proteinExistence type="predicted"/>
<dbReference type="Gene3D" id="3.30.420.10">
    <property type="entry name" value="Ribonuclease H-like superfamily/Ribonuclease H"/>
    <property type="match status" value="1"/>
</dbReference>
<dbReference type="GeneID" id="108261627"/>
<feature type="region of interest" description="Disordered" evidence="1">
    <location>
        <begin position="1"/>
        <end position="24"/>
    </location>
</feature>
<organism evidence="3 4">
    <name type="scientific">Ictalurus punctatus</name>
    <name type="common">Channel catfish</name>
    <name type="synonym">Silurus punctatus</name>
    <dbReference type="NCBI Taxonomy" id="7998"/>
    <lineage>
        <taxon>Eukaryota</taxon>
        <taxon>Metazoa</taxon>
        <taxon>Chordata</taxon>
        <taxon>Craniata</taxon>
        <taxon>Vertebrata</taxon>
        <taxon>Euteleostomi</taxon>
        <taxon>Actinopterygii</taxon>
        <taxon>Neopterygii</taxon>
        <taxon>Teleostei</taxon>
        <taxon>Ostariophysi</taxon>
        <taxon>Siluriformes</taxon>
        <taxon>Ictaluridae</taxon>
        <taxon>Ictalurus</taxon>
    </lineage>
</organism>
<feature type="compositionally biased region" description="Polar residues" evidence="1">
    <location>
        <begin position="403"/>
        <end position="413"/>
    </location>
</feature>